<evidence type="ECO:0000313" key="1">
    <source>
        <dbReference type="EMBL" id="MBV7276194.1"/>
    </source>
</evidence>
<dbReference type="Pfam" id="PF05402">
    <property type="entry name" value="PqqD"/>
    <property type="match status" value="1"/>
</dbReference>
<sequence>MDDEIVMMDLDRGKYYGFNNVGSRIWQLIKDPLTVKEINLTLLEEFDVDKKVCEEAVFEFLNRLKDEEIISIC</sequence>
<name>A0A949U4C4_9CLOT</name>
<keyword evidence="2" id="KW-1185">Reference proteome</keyword>
<dbReference type="EMBL" id="JAEEGC010000163">
    <property type="protein sequence ID" value="MBV7276194.1"/>
    <property type="molecule type" value="Genomic_DNA"/>
</dbReference>
<accession>A0A949U4C4</accession>
<proteinExistence type="predicted"/>
<protein>
    <submittedName>
        <fullName evidence="1">Lasso peptide biosynthesis PqqD family chaperone</fullName>
    </submittedName>
</protein>
<dbReference type="NCBIfam" id="NF033536">
    <property type="entry name" value="lasso_PqqD_Bac"/>
    <property type="match status" value="1"/>
</dbReference>
<comment type="caution">
    <text evidence="1">The sequence shown here is derived from an EMBL/GenBank/DDBJ whole genome shotgun (WGS) entry which is preliminary data.</text>
</comment>
<gene>
    <name evidence="1" type="ORF">I6U48_25255</name>
</gene>
<dbReference type="Proteomes" id="UP000694308">
    <property type="component" value="Unassembled WGS sequence"/>
</dbReference>
<dbReference type="InterPro" id="IPR008792">
    <property type="entry name" value="PQQD"/>
</dbReference>
<dbReference type="AlphaFoldDB" id="A0A949U4C4"/>
<reference evidence="1" key="1">
    <citation type="submission" date="2020-12" db="EMBL/GenBank/DDBJ databases">
        <title>Clostridium thailandense sp. nov., a novel acetogenic bacterium isolated from peat land soil in Thailand.</title>
        <authorList>
            <person name="Chaikitkaew S."/>
            <person name="Birkeland N.K."/>
        </authorList>
    </citation>
    <scope>NUCLEOTIDE SEQUENCE</scope>
    <source>
        <strain evidence="1">PL3</strain>
    </source>
</reference>
<organism evidence="1 2">
    <name type="scientific">Clostridium thailandense</name>
    <dbReference type="NCBI Taxonomy" id="2794346"/>
    <lineage>
        <taxon>Bacteria</taxon>
        <taxon>Bacillati</taxon>
        <taxon>Bacillota</taxon>
        <taxon>Clostridia</taxon>
        <taxon>Eubacteriales</taxon>
        <taxon>Clostridiaceae</taxon>
        <taxon>Clostridium</taxon>
    </lineage>
</organism>
<evidence type="ECO:0000313" key="2">
    <source>
        <dbReference type="Proteomes" id="UP000694308"/>
    </source>
</evidence>